<dbReference type="AlphaFoldDB" id="A0A7W4V001"/>
<organism evidence="15 16">
    <name type="scientific">Leifsonia aquatica</name>
    <name type="common">Corynebacterium aquaticum</name>
    <dbReference type="NCBI Taxonomy" id="144185"/>
    <lineage>
        <taxon>Bacteria</taxon>
        <taxon>Bacillati</taxon>
        <taxon>Actinomycetota</taxon>
        <taxon>Actinomycetes</taxon>
        <taxon>Micrococcales</taxon>
        <taxon>Microbacteriaceae</taxon>
        <taxon>Leifsonia</taxon>
    </lineage>
</organism>
<keyword evidence="11" id="KW-1133">Transmembrane helix</keyword>
<comment type="subcellular location">
    <subcellularLocation>
        <location evidence="2">Cell membrane</location>
        <topology evidence="2">Multi-pass membrane protein</topology>
    </subcellularLocation>
</comment>
<dbReference type="Gene3D" id="3.30.565.10">
    <property type="entry name" value="Histidine kinase-like ATPase, C-terminal domain"/>
    <property type="match status" value="1"/>
</dbReference>
<dbReference type="PRINTS" id="PR00344">
    <property type="entry name" value="BCTRLSENSOR"/>
</dbReference>
<keyword evidence="10" id="KW-0067">ATP-binding</keyword>
<evidence type="ECO:0000259" key="14">
    <source>
        <dbReference type="PROSITE" id="PS50109"/>
    </source>
</evidence>
<evidence type="ECO:0000256" key="3">
    <source>
        <dbReference type="ARBA" id="ARBA00012438"/>
    </source>
</evidence>
<dbReference type="GO" id="GO:0005886">
    <property type="term" value="C:plasma membrane"/>
    <property type="evidence" value="ECO:0007669"/>
    <property type="project" value="UniProtKB-SubCell"/>
</dbReference>
<dbReference type="InterPro" id="IPR029151">
    <property type="entry name" value="Sensor-like_sf"/>
</dbReference>
<dbReference type="PANTHER" id="PTHR43547:SF10">
    <property type="entry name" value="SENSOR HISTIDINE KINASE DCUS"/>
    <property type="match status" value="1"/>
</dbReference>
<dbReference type="Pfam" id="PF02518">
    <property type="entry name" value="HATPase_c"/>
    <property type="match status" value="1"/>
</dbReference>
<keyword evidence="12" id="KW-0902">Two-component regulatory system</keyword>
<evidence type="ECO:0000256" key="4">
    <source>
        <dbReference type="ARBA" id="ARBA00022475"/>
    </source>
</evidence>
<dbReference type="Gene3D" id="3.30.450.20">
    <property type="entry name" value="PAS domain"/>
    <property type="match status" value="2"/>
</dbReference>
<comment type="caution">
    <text evidence="15">The sequence shown here is derived from an EMBL/GenBank/DDBJ whole genome shotgun (WGS) entry which is preliminary data.</text>
</comment>
<comment type="catalytic activity">
    <reaction evidence="1">
        <text>ATP + protein L-histidine = ADP + protein N-phospho-L-histidine.</text>
        <dbReference type="EC" id="2.7.13.3"/>
    </reaction>
</comment>
<evidence type="ECO:0000256" key="2">
    <source>
        <dbReference type="ARBA" id="ARBA00004651"/>
    </source>
</evidence>
<keyword evidence="13" id="KW-0472">Membrane</keyword>
<dbReference type="SUPFAM" id="SSF103190">
    <property type="entry name" value="Sensory domain-like"/>
    <property type="match status" value="1"/>
</dbReference>
<keyword evidence="6 15" id="KW-0808">Transferase</keyword>
<dbReference type="GO" id="GO:0000155">
    <property type="term" value="F:phosphorelay sensor kinase activity"/>
    <property type="evidence" value="ECO:0007669"/>
    <property type="project" value="InterPro"/>
</dbReference>
<keyword evidence="9 15" id="KW-0418">Kinase</keyword>
<dbReference type="PANTHER" id="PTHR43547">
    <property type="entry name" value="TWO-COMPONENT HISTIDINE KINASE"/>
    <property type="match status" value="1"/>
</dbReference>
<protein>
    <recommendedName>
        <fullName evidence="3">histidine kinase</fullName>
        <ecNumber evidence="3">2.7.13.3</ecNumber>
    </recommendedName>
</protein>
<dbReference type="InterPro" id="IPR016120">
    <property type="entry name" value="Sig_transdc_His_kin_SpoOB"/>
</dbReference>
<evidence type="ECO:0000256" key="1">
    <source>
        <dbReference type="ARBA" id="ARBA00000085"/>
    </source>
</evidence>
<dbReference type="Pfam" id="PF17203">
    <property type="entry name" value="sCache_3_2"/>
    <property type="match status" value="1"/>
</dbReference>
<reference evidence="15 16" key="1">
    <citation type="submission" date="2020-08" db="EMBL/GenBank/DDBJ databases">
        <title>Sequencing the genomes of 1000 actinobacteria strains.</title>
        <authorList>
            <person name="Klenk H.-P."/>
        </authorList>
    </citation>
    <scope>NUCLEOTIDE SEQUENCE [LARGE SCALE GENOMIC DNA]</scope>
    <source>
        <strain evidence="15 16">DSM 20146</strain>
    </source>
</reference>
<dbReference type="InterPro" id="IPR033463">
    <property type="entry name" value="sCache_3"/>
</dbReference>
<accession>A0A7W4V001</accession>
<evidence type="ECO:0000256" key="8">
    <source>
        <dbReference type="ARBA" id="ARBA00022741"/>
    </source>
</evidence>
<name>A0A7W4V001_LEIAQ</name>
<dbReference type="Gene3D" id="1.10.287.130">
    <property type="match status" value="1"/>
</dbReference>
<evidence type="ECO:0000256" key="10">
    <source>
        <dbReference type="ARBA" id="ARBA00022840"/>
    </source>
</evidence>
<dbReference type="InterPro" id="IPR039506">
    <property type="entry name" value="SPOB_a"/>
</dbReference>
<dbReference type="RefSeq" id="WP_183428937.1">
    <property type="nucleotide sequence ID" value="NZ_JACHVP010000007.1"/>
</dbReference>
<gene>
    <name evidence="15" type="ORF">FHX33_004200</name>
</gene>
<evidence type="ECO:0000256" key="12">
    <source>
        <dbReference type="ARBA" id="ARBA00023012"/>
    </source>
</evidence>
<evidence type="ECO:0000256" key="9">
    <source>
        <dbReference type="ARBA" id="ARBA00022777"/>
    </source>
</evidence>
<evidence type="ECO:0000313" key="15">
    <source>
        <dbReference type="EMBL" id="MBB2969416.1"/>
    </source>
</evidence>
<dbReference type="GO" id="GO:0006355">
    <property type="term" value="P:regulation of DNA-templated transcription"/>
    <property type="evidence" value="ECO:0007669"/>
    <property type="project" value="InterPro"/>
</dbReference>
<evidence type="ECO:0000256" key="13">
    <source>
        <dbReference type="ARBA" id="ARBA00023136"/>
    </source>
</evidence>
<dbReference type="InterPro" id="IPR035965">
    <property type="entry name" value="PAS-like_dom_sf"/>
</dbReference>
<dbReference type="Proteomes" id="UP000538196">
    <property type="component" value="Unassembled WGS sequence"/>
</dbReference>
<dbReference type="SUPFAM" id="SSF55785">
    <property type="entry name" value="PYP-like sensor domain (PAS domain)"/>
    <property type="match status" value="1"/>
</dbReference>
<dbReference type="InterPro" id="IPR003594">
    <property type="entry name" value="HATPase_dom"/>
</dbReference>
<sequence>MRFASQVLLLQVATVSAVVAVCAGAFTWLGVLQLRQEAEASALAIARTVAEDSDVRSAVQLYSADPGTPAGSHLASGPLQPLAERVREHTGALFVVITDDHGIRLAHPDAARLGEQVSTSFADALAGRETVAWEAGTLGESARAKVPVRAEDGGDPVGEVSVGFASASVFGSLPGLLTAIGAASAGALAIGVGASWLLRRRLTRVTLGLQPEEFAALVQDRAAVLDGVGEGVLAVTPEGIVSVCNGRAAELLGVTGAAQALVGLPIAEAGVHPRVATLVVAGEPVVGETFVVGGRVLYVDLRRVERDGRDLGAVAVIRDRTDLVSLTERLDAVGSMTNALRAQRHEFANRLHVIAGLIDSDRTEAARAFLDDVVARGPLKFPIEHADRLQEPYLQALLGAKGVEAAERGVLLSLGPETLVLGAVADAEDVAAVIGNLVDNAVRAAVEGDEPRWVEVELLDDGDTLYATVSDSGRGLRHDPVSGAGAGSESLDGDAVHGLGFGLPLSRDIARRRGGDVWAVEPGGDGRGAVFCARLPGTVVAAVTPVSGGPA</sequence>
<evidence type="ECO:0000256" key="11">
    <source>
        <dbReference type="ARBA" id="ARBA00022989"/>
    </source>
</evidence>
<dbReference type="SUPFAM" id="SSF55874">
    <property type="entry name" value="ATPase domain of HSP90 chaperone/DNA topoisomerase II/histidine kinase"/>
    <property type="match status" value="1"/>
</dbReference>
<evidence type="ECO:0000256" key="5">
    <source>
        <dbReference type="ARBA" id="ARBA00022553"/>
    </source>
</evidence>
<keyword evidence="4" id="KW-1003">Cell membrane</keyword>
<proteinExistence type="predicted"/>
<dbReference type="PROSITE" id="PS50109">
    <property type="entry name" value="HIS_KIN"/>
    <property type="match status" value="1"/>
</dbReference>
<keyword evidence="16" id="KW-1185">Reference proteome</keyword>
<dbReference type="GO" id="GO:0005524">
    <property type="term" value="F:ATP binding"/>
    <property type="evidence" value="ECO:0007669"/>
    <property type="project" value="UniProtKB-KW"/>
</dbReference>
<dbReference type="InterPro" id="IPR004358">
    <property type="entry name" value="Sig_transdc_His_kin-like_C"/>
</dbReference>
<evidence type="ECO:0000256" key="7">
    <source>
        <dbReference type="ARBA" id="ARBA00022692"/>
    </source>
</evidence>
<keyword evidence="7" id="KW-0812">Transmembrane</keyword>
<keyword evidence="8" id="KW-0547">Nucleotide-binding</keyword>
<dbReference type="Pfam" id="PF00989">
    <property type="entry name" value="PAS"/>
    <property type="match status" value="1"/>
</dbReference>
<keyword evidence="5" id="KW-0597">Phosphoprotein</keyword>
<dbReference type="SMART" id="SM00387">
    <property type="entry name" value="HATPase_c"/>
    <property type="match status" value="1"/>
</dbReference>
<dbReference type="InterPro" id="IPR013767">
    <property type="entry name" value="PAS_fold"/>
</dbReference>
<dbReference type="SUPFAM" id="SSF55890">
    <property type="entry name" value="Sporulation response regulatory protein Spo0B"/>
    <property type="match status" value="1"/>
</dbReference>
<dbReference type="InterPro" id="IPR036890">
    <property type="entry name" value="HATPase_C_sf"/>
</dbReference>
<dbReference type="InterPro" id="IPR005467">
    <property type="entry name" value="His_kinase_dom"/>
</dbReference>
<dbReference type="EMBL" id="JACHVP010000007">
    <property type="protein sequence ID" value="MBB2969416.1"/>
    <property type="molecule type" value="Genomic_DNA"/>
</dbReference>
<feature type="domain" description="Histidine kinase" evidence="14">
    <location>
        <begin position="405"/>
        <end position="539"/>
    </location>
</feature>
<dbReference type="Pfam" id="PF14689">
    <property type="entry name" value="SPOB_a"/>
    <property type="match status" value="1"/>
</dbReference>
<evidence type="ECO:0000256" key="6">
    <source>
        <dbReference type="ARBA" id="ARBA00022679"/>
    </source>
</evidence>
<dbReference type="EC" id="2.7.13.3" evidence="3"/>
<evidence type="ECO:0000313" key="16">
    <source>
        <dbReference type="Proteomes" id="UP000538196"/>
    </source>
</evidence>